<organism evidence="2 3">
    <name type="scientific">Anaerobacillus arseniciselenatis</name>
    <dbReference type="NCBI Taxonomy" id="85682"/>
    <lineage>
        <taxon>Bacteria</taxon>
        <taxon>Bacillati</taxon>
        <taxon>Bacillota</taxon>
        <taxon>Bacilli</taxon>
        <taxon>Bacillales</taxon>
        <taxon>Bacillaceae</taxon>
        <taxon>Anaerobacillus</taxon>
    </lineage>
</organism>
<accession>A0A1S2LBQ2</accession>
<evidence type="ECO:0000313" key="3">
    <source>
        <dbReference type="Proteomes" id="UP000180098"/>
    </source>
</evidence>
<feature type="compositionally biased region" description="Basic and acidic residues" evidence="1">
    <location>
        <begin position="67"/>
        <end position="77"/>
    </location>
</feature>
<evidence type="ECO:0000313" key="2">
    <source>
        <dbReference type="EMBL" id="OIJ09786.1"/>
    </source>
</evidence>
<protein>
    <submittedName>
        <fullName evidence="2">Uncharacterized protein</fullName>
    </submittedName>
</protein>
<name>A0A1S2LBQ2_9BACI</name>
<dbReference type="EMBL" id="MLQQ01000042">
    <property type="protein sequence ID" value="OIJ09786.1"/>
    <property type="molecule type" value="Genomic_DNA"/>
</dbReference>
<evidence type="ECO:0000256" key="1">
    <source>
        <dbReference type="SAM" id="MobiDB-lite"/>
    </source>
</evidence>
<proteinExistence type="predicted"/>
<keyword evidence="3" id="KW-1185">Reference proteome</keyword>
<gene>
    <name evidence="2" type="ORF">BKP35_14970</name>
</gene>
<comment type="caution">
    <text evidence="2">The sequence shown here is derived from an EMBL/GenBank/DDBJ whole genome shotgun (WGS) entry which is preliminary data.</text>
</comment>
<dbReference type="Proteomes" id="UP000180098">
    <property type="component" value="Unassembled WGS sequence"/>
</dbReference>
<reference evidence="2 3" key="1">
    <citation type="submission" date="2016-10" db="EMBL/GenBank/DDBJ databases">
        <title>Draft genome sequences of four alkaliphilic bacteria belonging to the Anaerobacillus genus.</title>
        <authorList>
            <person name="Bassil N.M."/>
            <person name="Lloyd J.R."/>
        </authorList>
    </citation>
    <scope>NUCLEOTIDE SEQUENCE [LARGE SCALE GENOMIC DNA]</scope>
    <source>
        <strain evidence="2 3">DSM 15340</strain>
    </source>
</reference>
<sequence>MEPFTQKAHFAFWVKGEVFEGLGAEASQRKAQGARLSAKTGGRPARSGQVLDRESRSEAVEPMAPEARQRKVDAPTE</sequence>
<feature type="region of interest" description="Disordered" evidence="1">
    <location>
        <begin position="30"/>
        <end position="77"/>
    </location>
</feature>
<dbReference type="AlphaFoldDB" id="A0A1S2LBQ2"/>